<feature type="region of interest" description="Disordered" evidence="1">
    <location>
        <begin position="28"/>
        <end position="51"/>
    </location>
</feature>
<dbReference type="EMBL" id="SNRW01006648">
    <property type="protein sequence ID" value="KAA6382679.1"/>
    <property type="molecule type" value="Genomic_DNA"/>
</dbReference>
<evidence type="ECO:0000256" key="1">
    <source>
        <dbReference type="SAM" id="MobiDB-lite"/>
    </source>
</evidence>
<name>A0A5J4VK15_9EUKA</name>
<accession>A0A5J4VK15</accession>
<feature type="compositionally biased region" description="Polar residues" evidence="1">
    <location>
        <begin position="139"/>
        <end position="156"/>
    </location>
</feature>
<sequence length="353" mass="40584">MSQSFRKCELPCLFGHKDAQGPVRFFLDRHSGSTDRQGPDKEPMSHNDPEQTKAQLSQAKFGENNLDLRSGDTKRKYRIIIKNLLNEDFRKNLLAASGSLVSKLEKRTWAQQVAEMALNAKIKLEFYSQQSNSIDLTNDVEQSPNYESSSQQTQSASRKRFRKETIKTMMKQIGEDLGVDMSKWKQFNYMEKPLKPTNTIEQQRDDRVRRQLIINPTANADRQYGAIGGNTMCNSGTGDQVMEPNIPRAQAEWRMEENSRLQNVEQRDYSQTLQDDRCMRHDSNDEKGRLDVNTGYDLGFQPYKNQLTTATISSLLNIRSQLHASGNAIWDQYSTIHIRENNTTNSKESEQEV</sequence>
<organism evidence="2 3">
    <name type="scientific">Streblomastix strix</name>
    <dbReference type="NCBI Taxonomy" id="222440"/>
    <lineage>
        <taxon>Eukaryota</taxon>
        <taxon>Metamonada</taxon>
        <taxon>Preaxostyla</taxon>
        <taxon>Oxymonadida</taxon>
        <taxon>Streblomastigidae</taxon>
        <taxon>Streblomastix</taxon>
    </lineage>
</organism>
<evidence type="ECO:0000313" key="2">
    <source>
        <dbReference type="EMBL" id="KAA6382679.1"/>
    </source>
</evidence>
<evidence type="ECO:0000313" key="3">
    <source>
        <dbReference type="Proteomes" id="UP000324800"/>
    </source>
</evidence>
<comment type="caution">
    <text evidence="2">The sequence shown here is derived from an EMBL/GenBank/DDBJ whole genome shotgun (WGS) entry which is preliminary data.</text>
</comment>
<dbReference type="AlphaFoldDB" id="A0A5J4VK15"/>
<feature type="region of interest" description="Disordered" evidence="1">
    <location>
        <begin position="139"/>
        <end position="161"/>
    </location>
</feature>
<reference evidence="2 3" key="1">
    <citation type="submission" date="2019-03" db="EMBL/GenBank/DDBJ databases">
        <title>Single cell metagenomics reveals metabolic interactions within the superorganism composed of flagellate Streblomastix strix and complex community of Bacteroidetes bacteria on its surface.</title>
        <authorList>
            <person name="Treitli S.C."/>
            <person name="Kolisko M."/>
            <person name="Husnik F."/>
            <person name="Keeling P."/>
            <person name="Hampl V."/>
        </authorList>
    </citation>
    <scope>NUCLEOTIDE SEQUENCE [LARGE SCALE GENOMIC DNA]</scope>
    <source>
        <strain evidence="2">ST1C</strain>
    </source>
</reference>
<gene>
    <name evidence="2" type="ORF">EZS28_021798</name>
</gene>
<dbReference type="Proteomes" id="UP000324800">
    <property type="component" value="Unassembled WGS sequence"/>
</dbReference>
<protein>
    <submittedName>
        <fullName evidence="2">Uncharacterized protein</fullName>
    </submittedName>
</protein>
<proteinExistence type="predicted"/>